<gene>
    <name evidence="1" type="ORF">NX02_10300</name>
</gene>
<accession>W0ABA4</accession>
<sequence length="53" mass="6217">MLWILDMDPPYGCDPMGSFIRAEHGADAMLMSIQKKTQPCFDRPRKWFKPEVM</sequence>
<dbReference type="KEGG" id="ssan:NX02_10300"/>
<proteinExistence type="predicted"/>
<dbReference type="AlphaFoldDB" id="W0ABA4"/>
<dbReference type="HOGENOM" id="CLU_3066336_0_0_5"/>
<evidence type="ECO:0000313" key="1">
    <source>
        <dbReference type="EMBL" id="AHE53777.1"/>
    </source>
</evidence>
<dbReference type="EMBL" id="CP006644">
    <property type="protein sequence ID" value="AHE53777.1"/>
    <property type="molecule type" value="Genomic_DNA"/>
</dbReference>
<evidence type="ECO:0000313" key="2">
    <source>
        <dbReference type="Proteomes" id="UP000018851"/>
    </source>
</evidence>
<dbReference type="Proteomes" id="UP000018851">
    <property type="component" value="Chromosome"/>
</dbReference>
<reference evidence="1 2" key="1">
    <citation type="submission" date="2013-07" db="EMBL/GenBank/DDBJ databases">
        <title>Completed genome of Sphingomonas sanxanigenens NX02.</title>
        <authorList>
            <person name="Ma T."/>
            <person name="Huang H."/>
            <person name="Wu M."/>
            <person name="Li X."/>
            <person name="Li G."/>
        </authorList>
    </citation>
    <scope>NUCLEOTIDE SEQUENCE [LARGE SCALE GENOMIC DNA]</scope>
    <source>
        <strain evidence="1 2">NX02</strain>
    </source>
</reference>
<name>W0ABA4_9SPHN</name>
<dbReference type="STRING" id="1123269.NX02_10300"/>
<protein>
    <submittedName>
        <fullName evidence="1">Uncharacterized protein</fullName>
    </submittedName>
</protein>
<organism evidence="1 2">
    <name type="scientific">Sphingomonas sanxanigenens DSM 19645 = NX02</name>
    <dbReference type="NCBI Taxonomy" id="1123269"/>
    <lineage>
        <taxon>Bacteria</taxon>
        <taxon>Pseudomonadati</taxon>
        <taxon>Pseudomonadota</taxon>
        <taxon>Alphaproteobacteria</taxon>
        <taxon>Sphingomonadales</taxon>
        <taxon>Sphingomonadaceae</taxon>
        <taxon>Sphingomonas</taxon>
    </lineage>
</organism>
<keyword evidence="2" id="KW-1185">Reference proteome</keyword>